<organism evidence="1 2">
    <name type="scientific">Agrocybe pediades</name>
    <dbReference type="NCBI Taxonomy" id="84607"/>
    <lineage>
        <taxon>Eukaryota</taxon>
        <taxon>Fungi</taxon>
        <taxon>Dikarya</taxon>
        <taxon>Basidiomycota</taxon>
        <taxon>Agaricomycotina</taxon>
        <taxon>Agaricomycetes</taxon>
        <taxon>Agaricomycetidae</taxon>
        <taxon>Agaricales</taxon>
        <taxon>Agaricineae</taxon>
        <taxon>Strophariaceae</taxon>
        <taxon>Agrocybe</taxon>
    </lineage>
</organism>
<evidence type="ECO:0000313" key="2">
    <source>
        <dbReference type="Proteomes" id="UP000521872"/>
    </source>
</evidence>
<dbReference type="AlphaFoldDB" id="A0A8H4QFS6"/>
<protein>
    <submittedName>
        <fullName evidence="1">Uncharacterized protein</fullName>
    </submittedName>
</protein>
<name>A0A8H4QFS6_9AGAR</name>
<dbReference type="Proteomes" id="UP000521872">
    <property type="component" value="Unassembled WGS sequence"/>
</dbReference>
<evidence type="ECO:0000313" key="1">
    <source>
        <dbReference type="EMBL" id="KAF4610178.1"/>
    </source>
</evidence>
<gene>
    <name evidence="1" type="ORF">D9613_010279</name>
</gene>
<comment type="caution">
    <text evidence="1">The sequence shown here is derived from an EMBL/GenBank/DDBJ whole genome shotgun (WGS) entry which is preliminary data.</text>
</comment>
<accession>A0A8H4QFS6</accession>
<proteinExistence type="predicted"/>
<sequence>MPESKELVPREFSLTSATHDQTWIGALQSVDVQQPLHCLLLRVDV</sequence>
<reference evidence="1 2" key="1">
    <citation type="submission" date="2019-12" db="EMBL/GenBank/DDBJ databases">
        <authorList>
            <person name="Floudas D."/>
            <person name="Bentzer J."/>
            <person name="Ahren D."/>
            <person name="Johansson T."/>
            <person name="Persson P."/>
            <person name="Tunlid A."/>
        </authorList>
    </citation>
    <scope>NUCLEOTIDE SEQUENCE [LARGE SCALE GENOMIC DNA]</scope>
    <source>
        <strain evidence="1 2">CBS 102.39</strain>
    </source>
</reference>
<dbReference type="EMBL" id="JAACJL010000059">
    <property type="protein sequence ID" value="KAF4610178.1"/>
    <property type="molecule type" value="Genomic_DNA"/>
</dbReference>
<keyword evidence="2" id="KW-1185">Reference proteome</keyword>